<feature type="region of interest" description="Disordered" evidence="1">
    <location>
        <begin position="1"/>
        <end position="60"/>
    </location>
</feature>
<reference evidence="2" key="3">
    <citation type="submission" date="2025-09" db="UniProtKB">
        <authorList>
            <consortium name="Ensembl"/>
        </authorList>
    </citation>
    <scope>IDENTIFICATION</scope>
</reference>
<sequence>MDSSPVLRQQSQNKIQRDLQSQKSAKLLSSPRHSQKDGENKNPGDSKPNQKVPVRPGGSRLPVLAKSLRLQTPSNFSQVHCAWEEKPLAGKTKTKKPCTRPVPFNFSKHRGSRAATEGRLNDLKSHTVDQTTTNTSKTKPAQSKGADATHHLSGRSGSCSTLKACDPKPIVHHKGASTFSLLHLLCISEKANYFRCDHKALLSILQNEGVSVSGQTSATPQSKPFHSLVRASDRPPKSVQFSPDPAALQSILLNEGVKAGGPAGMTPRNSTCLPGRGTSICTPQRVPVKKTPAESMGGLAAVKETPQNPWHPQRVPNSRQHPLCVICLQVIQRLFDDREDEQSDEATHKDPAQSDVPCEEKGETVTTSSGVEPPSSQVFIQAPGRESVIFFSSGTKLYRVPPVEDQVNPPERPRTGTAAAPSLALPGQKTCSLAPPAEMLRRRFPLLEEARMDHEVSTYTSQPVPACSRFLPPRPRCGNPLASAFLFEDLHVLPVCFLPRSKNIHLCILFFKSPLACMFPQTHPIV</sequence>
<dbReference type="AlphaFoldDB" id="A0A672J893"/>
<reference evidence="2" key="2">
    <citation type="submission" date="2025-08" db="UniProtKB">
        <authorList>
            <consortium name="Ensembl"/>
        </authorList>
    </citation>
    <scope>IDENTIFICATION</scope>
</reference>
<feature type="region of interest" description="Disordered" evidence="1">
    <location>
        <begin position="213"/>
        <end position="242"/>
    </location>
</feature>
<accession>A0A672J893</accession>
<feature type="compositionally biased region" description="Basic and acidic residues" evidence="1">
    <location>
        <begin position="34"/>
        <end position="44"/>
    </location>
</feature>
<dbReference type="Proteomes" id="UP000472267">
    <property type="component" value="Chromosome 20"/>
</dbReference>
<organism evidence="2 3">
    <name type="scientific">Salarias fasciatus</name>
    <name type="common">Jewelled blenny</name>
    <name type="synonym">Blennius fasciatus</name>
    <dbReference type="NCBI Taxonomy" id="181472"/>
    <lineage>
        <taxon>Eukaryota</taxon>
        <taxon>Metazoa</taxon>
        <taxon>Chordata</taxon>
        <taxon>Craniata</taxon>
        <taxon>Vertebrata</taxon>
        <taxon>Euteleostomi</taxon>
        <taxon>Actinopterygii</taxon>
        <taxon>Neopterygii</taxon>
        <taxon>Teleostei</taxon>
        <taxon>Neoteleostei</taxon>
        <taxon>Acanthomorphata</taxon>
        <taxon>Ovalentaria</taxon>
        <taxon>Blenniimorphae</taxon>
        <taxon>Blenniiformes</taxon>
        <taxon>Blennioidei</taxon>
        <taxon>Blenniidae</taxon>
        <taxon>Salariinae</taxon>
        <taxon>Salarias</taxon>
    </lineage>
</organism>
<keyword evidence="3" id="KW-1185">Reference proteome</keyword>
<reference evidence="2" key="1">
    <citation type="submission" date="2019-06" db="EMBL/GenBank/DDBJ databases">
        <authorList>
            <consortium name="Wellcome Sanger Institute Data Sharing"/>
        </authorList>
    </citation>
    <scope>NUCLEOTIDE SEQUENCE [LARGE SCALE GENOMIC DNA]</scope>
</reference>
<proteinExistence type="predicted"/>
<feature type="region of interest" description="Disordered" evidence="1">
    <location>
        <begin position="401"/>
        <end position="421"/>
    </location>
</feature>
<gene>
    <name evidence="2" type="primary">LOC115407563</name>
</gene>
<feature type="compositionally biased region" description="Polar residues" evidence="1">
    <location>
        <begin position="1"/>
        <end position="14"/>
    </location>
</feature>
<feature type="compositionally biased region" description="Polar residues" evidence="1">
    <location>
        <begin position="128"/>
        <end position="141"/>
    </location>
</feature>
<name>A0A672J893_SALFA</name>
<dbReference type="FunCoup" id="A0A672J893">
    <property type="interactions" value="69"/>
</dbReference>
<feature type="compositionally biased region" description="Basic and acidic residues" evidence="1">
    <location>
        <begin position="345"/>
        <end position="363"/>
    </location>
</feature>
<feature type="compositionally biased region" description="Polar residues" evidence="1">
    <location>
        <begin position="213"/>
        <end position="224"/>
    </location>
</feature>
<dbReference type="Ensembl" id="ENSSFAT00005052048.1">
    <property type="protein sequence ID" value="ENSSFAP00005050411.1"/>
    <property type="gene ID" value="ENSSFAG00005024319.1"/>
</dbReference>
<dbReference type="OMA" id="LHFEESM"/>
<feature type="compositionally biased region" description="Polar residues" evidence="1">
    <location>
        <begin position="364"/>
        <end position="377"/>
    </location>
</feature>
<protein>
    <submittedName>
        <fullName evidence="2">Uncharacterized protein</fullName>
    </submittedName>
</protein>
<feature type="compositionally biased region" description="Low complexity" evidence="1">
    <location>
        <begin position="19"/>
        <end position="30"/>
    </location>
</feature>
<evidence type="ECO:0000256" key="1">
    <source>
        <dbReference type="SAM" id="MobiDB-lite"/>
    </source>
</evidence>
<feature type="region of interest" description="Disordered" evidence="1">
    <location>
        <begin position="338"/>
        <end position="377"/>
    </location>
</feature>
<dbReference type="InParanoid" id="A0A672J893"/>
<evidence type="ECO:0000313" key="3">
    <source>
        <dbReference type="Proteomes" id="UP000472267"/>
    </source>
</evidence>
<feature type="region of interest" description="Disordered" evidence="1">
    <location>
        <begin position="91"/>
        <end position="159"/>
    </location>
</feature>
<evidence type="ECO:0000313" key="2">
    <source>
        <dbReference type="Ensembl" id="ENSSFAP00005050411.1"/>
    </source>
</evidence>